<dbReference type="AlphaFoldDB" id="A0A5B7H514"/>
<dbReference type="OrthoDB" id="6378669at2759"/>
<gene>
    <name evidence="1" type="ORF">E2C01_061379</name>
</gene>
<comment type="caution">
    <text evidence="1">The sequence shown here is derived from an EMBL/GenBank/DDBJ whole genome shotgun (WGS) entry which is preliminary data.</text>
</comment>
<accession>A0A5B7H514</accession>
<organism evidence="1 2">
    <name type="scientific">Portunus trituberculatus</name>
    <name type="common">Swimming crab</name>
    <name type="synonym">Neptunus trituberculatus</name>
    <dbReference type="NCBI Taxonomy" id="210409"/>
    <lineage>
        <taxon>Eukaryota</taxon>
        <taxon>Metazoa</taxon>
        <taxon>Ecdysozoa</taxon>
        <taxon>Arthropoda</taxon>
        <taxon>Crustacea</taxon>
        <taxon>Multicrustacea</taxon>
        <taxon>Malacostraca</taxon>
        <taxon>Eumalacostraca</taxon>
        <taxon>Eucarida</taxon>
        <taxon>Decapoda</taxon>
        <taxon>Pleocyemata</taxon>
        <taxon>Brachyura</taxon>
        <taxon>Eubrachyura</taxon>
        <taxon>Portunoidea</taxon>
        <taxon>Portunidae</taxon>
        <taxon>Portuninae</taxon>
        <taxon>Portunus</taxon>
    </lineage>
</organism>
<protein>
    <submittedName>
        <fullName evidence="1">Uncharacterized protein</fullName>
    </submittedName>
</protein>
<keyword evidence="2" id="KW-1185">Reference proteome</keyword>
<evidence type="ECO:0000313" key="2">
    <source>
        <dbReference type="Proteomes" id="UP000324222"/>
    </source>
</evidence>
<sequence length="240" mass="27110">MFVLGKCEMVTSVEKGVNTLPFPRGSLDEDTELMLAARHVVARHLQGCHLIIAAPRSSVLALTIRETRVNTLVTTVLELNSDTSLTQHVDIWSSGHFTCRALLLHYTAVNINLAIRFLSTSQIWQRPEVRVVVMSGGEVTQDTDRLLSHHVLRNTRHVLHIEHQATRHRTTTPGIPHADVYYRCLFCDETTSAAQLTRRWYLKAGVPQGFTSLRGTANRNTHPQTNMFVVNVCLFLTFLF</sequence>
<dbReference type="Proteomes" id="UP000324222">
    <property type="component" value="Unassembled WGS sequence"/>
</dbReference>
<reference evidence="1 2" key="1">
    <citation type="submission" date="2019-05" db="EMBL/GenBank/DDBJ databases">
        <title>Another draft genome of Portunus trituberculatus and its Hox gene families provides insights of decapod evolution.</title>
        <authorList>
            <person name="Jeong J.-H."/>
            <person name="Song I."/>
            <person name="Kim S."/>
            <person name="Choi T."/>
            <person name="Kim D."/>
            <person name="Ryu S."/>
            <person name="Kim W."/>
        </authorList>
    </citation>
    <scope>NUCLEOTIDE SEQUENCE [LARGE SCALE GENOMIC DNA]</scope>
    <source>
        <tissue evidence="1">Muscle</tissue>
    </source>
</reference>
<evidence type="ECO:0000313" key="1">
    <source>
        <dbReference type="EMBL" id="MPC67210.1"/>
    </source>
</evidence>
<name>A0A5B7H514_PORTR</name>
<proteinExistence type="predicted"/>
<dbReference type="EMBL" id="VSRR010025906">
    <property type="protein sequence ID" value="MPC67210.1"/>
    <property type="molecule type" value="Genomic_DNA"/>
</dbReference>